<organism evidence="2 3">
    <name type="scientific">Pseudoduganella danionis</name>
    <dbReference type="NCBI Taxonomy" id="1890295"/>
    <lineage>
        <taxon>Bacteria</taxon>
        <taxon>Pseudomonadati</taxon>
        <taxon>Pseudomonadota</taxon>
        <taxon>Betaproteobacteria</taxon>
        <taxon>Burkholderiales</taxon>
        <taxon>Oxalobacteraceae</taxon>
        <taxon>Telluria group</taxon>
        <taxon>Pseudoduganella</taxon>
    </lineage>
</organism>
<dbReference type="RefSeq" id="WP_155434070.1">
    <property type="nucleotide sequence ID" value="NZ_JBHLXK010000001.1"/>
</dbReference>
<evidence type="ECO:0000313" key="2">
    <source>
        <dbReference type="EMBL" id="MTW31510.1"/>
    </source>
</evidence>
<dbReference type="EMBL" id="WNKW01000001">
    <property type="protein sequence ID" value="MTW31510.1"/>
    <property type="molecule type" value="Genomic_DNA"/>
</dbReference>
<dbReference type="Proteomes" id="UP000735592">
    <property type="component" value="Unassembled WGS sequence"/>
</dbReference>
<feature type="compositionally biased region" description="Pro residues" evidence="1">
    <location>
        <begin position="35"/>
        <end position="53"/>
    </location>
</feature>
<feature type="region of interest" description="Disordered" evidence="1">
    <location>
        <begin position="1"/>
        <end position="62"/>
    </location>
</feature>
<protein>
    <submittedName>
        <fullName evidence="2">DUF3426 domain-containing protein</fullName>
    </submittedName>
</protein>
<evidence type="ECO:0000313" key="3">
    <source>
        <dbReference type="Proteomes" id="UP000735592"/>
    </source>
</evidence>
<sequence length="513" mass="53773">MAPAAADSNLSDLPVLPVDDGHDAPFETEPEPTPEPEPAPIPAPEPTPAPLPQQTPFDAKMDALDIRAAEALQDEAADTEAALELDTAIELDSHEGDPAAQAMYAAATEAIADPLELPPAPASLPNAIDLPLELDLDIESEAAPVAPVEPAPAAPELEPEPEPELAPAEPELMLALEPEPEPEPYTEPASPAQTDSWPPAAEAQSGPAMADHPALEEQLAIETMSDAELEAALAAELAVMERSIGAPAETSGDAPKASSASERIEPSFDAPLMPEPSFNAPAASAVDLHALDDDDDTLVELSSASKQAASNNPPTQAGAEADLLLQPARTTEAAADQAAGEEPGFIKSDRRRQKYGKAISIAMALGSVALVGALGVQGVTTFRNQLAAAMPPLKPALTAACNALGCKIELPAQIDDLNIEQGELQTLSDTTFSFNTLLRNQSATAQSWPHIELVLDDASDKAVLRRVFTPRDYLGPDVPLDKGFAPHTEQAVKLFFELNQLKASGYHIAVFYP</sequence>
<feature type="region of interest" description="Disordered" evidence="1">
    <location>
        <begin position="246"/>
        <end position="280"/>
    </location>
</feature>
<dbReference type="InterPro" id="IPR021834">
    <property type="entry name" value="DUF3426"/>
</dbReference>
<comment type="caution">
    <text evidence="2">The sequence shown here is derived from an EMBL/GenBank/DDBJ whole genome shotgun (WGS) entry which is preliminary data.</text>
</comment>
<accession>A0ABW9SHZ5</accession>
<keyword evidence="3" id="KW-1185">Reference proteome</keyword>
<feature type="region of interest" description="Disordered" evidence="1">
    <location>
        <begin position="179"/>
        <end position="212"/>
    </location>
</feature>
<dbReference type="Pfam" id="PF11906">
    <property type="entry name" value="DUF3426"/>
    <property type="match status" value="1"/>
</dbReference>
<gene>
    <name evidence="2" type="ORF">GM655_01575</name>
</gene>
<proteinExistence type="predicted"/>
<evidence type="ECO:0000256" key="1">
    <source>
        <dbReference type="SAM" id="MobiDB-lite"/>
    </source>
</evidence>
<reference evidence="2 3" key="1">
    <citation type="submission" date="2019-11" db="EMBL/GenBank/DDBJ databases">
        <title>Type strains purchased from KCTC, JCM and DSMZ.</title>
        <authorList>
            <person name="Lu H."/>
        </authorList>
    </citation>
    <scope>NUCLEOTIDE SEQUENCE [LARGE SCALE GENOMIC DNA]</scope>
    <source>
        <strain evidence="2 3">DSM 103461</strain>
    </source>
</reference>
<name>A0ABW9SHZ5_9BURK</name>